<dbReference type="Gene3D" id="2.10.70.10">
    <property type="entry name" value="Complement Module, domain 1"/>
    <property type="match status" value="1"/>
</dbReference>
<dbReference type="PANTHER" id="PTHR24252">
    <property type="entry name" value="ACROSIN-RELATED"/>
    <property type="match status" value="1"/>
</dbReference>
<accession>A0A482V7V7</accession>
<dbReference type="CDD" id="cd00190">
    <property type="entry name" value="Tryp_SPc"/>
    <property type="match status" value="1"/>
</dbReference>
<feature type="domain" description="Sushi" evidence="6">
    <location>
        <begin position="149"/>
        <end position="212"/>
    </location>
</feature>
<dbReference type="OrthoDB" id="6147874at2759"/>
<sequence>CPPDKFRCHYGACISKNLKCDGVAHCADASDENQCGRKSGSCDENEYKCASGECISLKQICDSKKDCKDNSDEEDVCEKIAICPSNTHRCKVGGCIYLSQRCDGHKDCIDGSDESEQLCTNLNCIEKGCDDKINKKVRCPPVTSTRINAHCEIPSGPNKGVIPCNVPFPPGAIVRYECKPYYIPASATHRHNKQMTCQSDGTWNRELLGCIPDCGNAELEAAPLVVKGWISERGKFPWHAVLFALEEGNWSFTCGGTLITEKIVLTAAHCTWEMKKELLQVALGKHYSDYHKLEDYVQIRNISKIIRQPLYQDLVGNYGSDIAILVLSNPAEFSPVIRPACIDWELDDITDHLTKNNLGLIAGMGVTENDTSSEQLRATYLPVVDDTECIKQQKKDFKKYITFTSFCAGWRNGTGVCNGDSGGGLVFPVEKNPNKLTLQGIVSISPRRPGTSFCDPNYYTVFTKVGIYVEWIYKVLQEIHD</sequence>
<dbReference type="SMART" id="SM00020">
    <property type="entry name" value="Tryp_SPc"/>
    <property type="match status" value="1"/>
</dbReference>
<dbReference type="AlphaFoldDB" id="A0A482V7V7"/>
<dbReference type="PROSITE" id="PS50068">
    <property type="entry name" value="LDLRA_2"/>
    <property type="match status" value="3"/>
</dbReference>
<dbReference type="Pfam" id="PF00089">
    <property type="entry name" value="Trypsin"/>
    <property type="match status" value="1"/>
</dbReference>
<dbReference type="Pfam" id="PF00057">
    <property type="entry name" value="Ldl_recept_a"/>
    <property type="match status" value="3"/>
</dbReference>
<dbReference type="InterPro" id="IPR023415">
    <property type="entry name" value="LDLR_class-A_CS"/>
</dbReference>
<evidence type="ECO:0000256" key="2">
    <source>
        <dbReference type="ARBA" id="ARBA00023180"/>
    </source>
</evidence>
<evidence type="ECO:0000259" key="5">
    <source>
        <dbReference type="PROSITE" id="PS50240"/>
    </source>
</evidence>
<dbReference type="InterPro" id="IPR036055">
    <property type="entry name" value="LDL_receptor-like_sf"/>
</dbReference>
<dbReference type="Pfam" id="PF00084">
    <property type="entry name" value="Sushi"/>
    <property type="match status" value="1"/>
</dbReference>
<dbReference type="GO" id="GO:0006508">
    <property type="term" value="P:proteolysis"/>
    <property type="evidence" value="ECO:0007669"/>
    <property type="project" value="InterPro"/>
</dbReference>
<dbReference type="CDD" id="cd00112">
    <property type="entry name" value="LDLa"/>
    <property type="match status" value="3"/>
</dbReference>
<feature type="disulfide bond" evidence="3">
    <location>
        <begin position="49"/>
        <end position="67"/>
    </location>
</feature>
<dbReference type="PROSITE" id="PS01209">
    <property type="entry name" value="LDLRA_1"/>
    <property type="match status" value="3"/>
</dbReference>
<evidence type="ECO:0000256" key="4">
    <source>
        <dbReference type="PROSITE-ProRule" id="PRU00302"/>
    </source>
</evidence>
<feature type="non-terminal residue" evidence="7">
    <location>
        <position position="481"/>
    </location>
</feature>
<evidence type="ECO:0000256" key="1">
    <source>
        <dbReference type="ARBA" id="ARBA00023157"/>
    </source>
</evidence>
<feature type="domain" description="Peptidase S1" evidence="5">
    <location>
        <begin position="225"/>
        <end position="477"/>
    </location>
</feature>
<evidence type="ECO:0000259" key="6">
    <source>
        <dbReference type="PROSITE" id="PS50923"/>
    </source>
</evidence>
<feature type="non-terminal residue" evidence="7">
    <location>
        <position position="1"/>
    </location>
</feature>
<feature type="disulfide bond" evidence="3">
    <location>
        <begin position="20"/>
        <end position="35"/>
    </location>
</feature>
<dbReference type="SUPFAM" id="SSF50494">
    <property type="entry name" value="Trypsin-like serine proteases"/>
    <property type="match status" value="1"/>
</dbReference>
<comment type="caution">
    <text evidence="7">The sequence shown here is derived from an EMBL/GenBank/DDBJ whole genome shotgun (WGS) entry which is preliminary data.</text>
</comment>
<dbReference type="InterPro" id="IPR035976">
    <property type="entry name" value="Sushi/SCR/CCP_sf"/>
</dbReference>
<dbReference type="Proteomes" id="UP000292052">
    <property type="component" value="Unassembled WGS sequence"/>
</dbReference>
<dbReference type="InterPro" id="IPR002172">
    <property type="entry name" value="LDrepeatLR_classA_rpt"/>
</dbReference>
<dbReference type="PROSITE" id="PS50240">
    <property type="entry name" value="TRYPSIN_DOM"/>
    <property type="match status" value="1"/>
</dbReference>
<dbReference type="PROSITE" id="PS50923">
    <property type="entry name" value="SUSHI"/>
    <property type="match status" value="1"/>
</dbReference>
<feature type="disulfide bond" evidence="3">
    <location>
        <begin position="1"/>
        <end position="13"/>
    </location>
</feature>
<dbReference type="PROSITE" id="PS00134">
    <property type="entry name" value="TRYPSIN_HIS"/>
    <property type="match status" value="1"/>
</dbReference>
<reference evidence="7 8" key="1">
    <citation type="submission" date="2017-03" db="EMBL/GenBank/DDBJ databases">
        <title>Genome of the blue death feigning beetle - Asbolus verrucosus.</title>
        <authorList>
            <person name="Rider S.D."/>
        </authorList>
    </citation>
    <scope>NUCLEOTIDE SEQUENCE [LARGE SCALE GENOMIC DNA]</scope>
    <source>
        <strain evidence="7">Butters</strain>
        <tissue evidence="7">Head and leg muscle</tissue>
    </source>
</reference>
<dbReference type="PANTHER" id="PTHR24252:SF7">
    <property type="entry name" value="HYALIN"/>
    <property type="match status" value="1"/>
</dbReference>
<feature type="disulfide bond" evidence="3">
    <location>
        <begin position="83"/>
        <end position="95"/>
    </location>
</feature>
<dbReference type="InterPro" id="IPR043504">
    <property type="entry name" value="Peptidase_S1_PA_chymotrypsin"/>
</dbReference>
<feature type="disulfide bond" evidence="3">
    <location>
        <begin position="90"/>
        <end position="108"/>
    </location>
</feature>
<dbReference type="InterPro" id="IPR009003">
    <property type="entry name" value="Peptidase_S1_PA"/>
</dbReference>
<dbReference type="Gene3D" id="2.40.10.10">
    <property type="entry name" value="Trypsin-like serine proteases"/>
    <property type="match status" value="2"/>
</dbReference>
<dbReference type="CDD" id="cd00033">
    <property type="entry name" value="CCP"/>
    <property type="match status" value="1"/>
</dbReference>
<dbReference type="FunFam" id="2.40.10.10:FF:000068">
    <property type="entry name" value="transmembrane protease serine 2"/>
    <property type="match status" value="1"/>
</dbReference>
<organism evidence="7 8">
    <name type="scientific">Asbolus verrucosus</name>
    <name type="common">Desert ironclad beetle</name>
    <dbReference type="NCBI Taxonomy" id="1661398"/>
    <lineage>
        <taxon>Eukaryota</taxon>
        <taxon>Metazoa</taxon>
        <taxon>Ecdysozoa</taxon>
        <taxon>Arthropoda</taxon>
        <taxon>Hexapoda</taxon>
        <taxon>Insecta</taxon>
        <taxon>Pterygota</taxon>
        <taxon>Neoptera</taxon>
        <taxon>Endopterygota</taxon>
        <taxon>Coleoptera</taxon>
        <taxon>Polyphaga</taxon>
        <taxon>Cucujiformia</taxon>
        <taxon>Tenebrionidae</taxon>
        <taxon>Pimeliinae</taxon>
        <taxon>Asbolus</taxon>
    </lineage>
</organism>
<evidence type="ECO:0000313" key="7">
    <source>
        <dbReference type="EMBL" id="RZB39248.1"/>
    </source>
</evidence>
<dbReference type="SUPFAM" id="SSF57424">
    <property type="entry name" value="LDL receptor-like module"/>
    <property type="match status" value="3"/>
</dbReference>
<keyword evidence="2" id="KW-0325">Glycoprotein</keyword>
<keyword evidence="1 3" id="KW-1015">Disulfide bond</keyword>
<dbReference type="GO" id="GO:0004252">
    <property type="term" value="F:serine-type endopeptidase activity"/>
    <property type="evidence" value="ECO:0007669"/>
    <property type="project" value="InterPro"/>
</dbReference>
<proteinExistence type="predicted"/>
<dbReference type="InterPro" id="IPR018114">
    <property type="entry name" value="TRYPSIN_HIS"/>
</dbReference>
<feature type="disulfide bond" evidence="3">
    <location>
        <begin position="8"/>
        <end position="26"/>
    </location>
</feature>
<dbReference type="PRINTS" id="PR00261">
    <property type="entry name" value="LDLRECEPTOR"/>
</dbReference>
<name>A0A482V7V7_ASBVE</name>
<dbReference type="FunFam" id="4.10.400.10:FF:000065">
    <property type="entry name" value="Transmembrane protease serine 7"/>
    <property type="match status" value="1"/>
</dbReference>
<dbReference type="SMART" id="SM00192">
    <property type="entry name" value="LDLa"/>
    <property type="match status" value="3"/>
</dbReference>
<dbReference type="InterPro" id="IPR001254">
    <property type="entry name" value="Trypsin_dom"/>
</dbReference>
<keyword evidence="4" id="KW-0768">Sushi</keyword>
<protein>
    <submittedName>
        <fullName evidence="7">Trypsin, Ldl recept a, and/or Sushi domain containing protein</fullName>
    </submittedName>
</protein>
<gene>
    <name evidence="7" type="ORF">BDFB_000747</name>
</gene>
<dbReference type="SUPFAM" id="SSF57535">
    <property type="entry name" value="Complement control module/SCR domain"/>
    <property type="match status" value="1"/>
</dbReference>
<dbReference type="Gene3D" id="4.10.400.10">
    <property type="entry name" value="Low-density Lipoprotein Receptor"/>
    <property type="match status" value="3"/>
</dbReference>
<feature type="disulfide bond" evidence="3">
    <location>
        <begin position="42"/>
        <end position="54"/>
    </location>
</feature>
<dbReference type="EMBL" id="QDEB01129926">
    <property type="protein sequence ID" value="RZB39248.1"/>
    <property type="molecule type" value="Genomic_DNA"/>
</dbReference>
<comment type="caution">
    <text evidence="4">Lacks conserved residue(s) required for the propagation of feature annotation.</text>
</comment>
<dbReference type="InterPro" id="IPR000436">
    <property type="entry name" value="Sushi_SCR_CCP_dom"/>
</dbReference>
<keyword evidence="8" id="KW-1185">Reference proteome</keyword>
<evidence type="ECO:0000256" key="3">
    <source>
        <dbReference type="PROSITE-ProRule" id="PRU00124"/>
    </source>
</evidence>
<evidence type="ECO:0000313" key="8">
    <source>
        <dbReference type="Proteomes" id="UP000292052"/>
    </source>
</evidence>
<dbReference type="STRING" id="1661398.A0A482V7V7"/>